<dbReference type="PANTHER" id="PTHR40278:SF1">
    <property type="entry name" value="DNA UTILIZATION PROTEIN HOFN"/>
    <property type="match status" value="1"/>
</dbReference>
<organism evidence="2 3">
    <name type="scientific">Candidatus Desulfobia pelagia</name>
    <dbReference type="NCBI Taxonomy" id="2841692"/>
    <lineage>
        <taxon>Bacteria</taxon>
        <taxon>Pseudomonadati</taxon>
        <taxon>Thermodesulfobacteriota</taxon>
        <taxon>Desulfobulbia</taxon>
        <taxon>Desulfobulbales</taxon>
        <taxon>Desulfobulbaceae</taxon>
        <taxon>Candidatus Desulfobia</taxon>
    </lineage>
</organism>
<keyword evidence="1" id="KW-0812">Transmembrane</keyword>
<feature type="transmembrane region" description="Helical" evidence="1">
    <location>
        <begin position="238"/>
        <end position="260"/>
    </location>
</feature>
<proteinExistence type="predicted"/>
<dbReference type="PANTHER" id="PTHR40278">
    <property type="entry name" value="DNA UTILIZATION PROTEIN HOFN"/>
    <property type="match status" value="1"/>
</dbReference>
<dbReference type="AlphaFoldDB" id="A0A8J6TF92"/>
<evidence type="ECO:0000313" key="2">
    <source>
        <dbReference type="EMBL" id="MBC8317092.1"/>
    </source>
</evidence>
<dbReference type="InterPro" id="IPR052534">
    <property type="entry name" value="Extracell_DNA_Util/SecSys_Comp"/>
</dbReference>
<comment type="caution">
    <text evidence="2">The sequence shown here is derived from an EMBL/GenBank/DDBJ whole genome shotgun (WGS) entry which is preliminary data.</text>
</comment>
<name>A0A8J6TF92_9BACT</name>
<gene>
    <name evidence="2" type="ORF">H8E41_04245</name>
</gene>
<evidence type="ECO:0000256" key="1">
    <source>
        <dbReference type="SAM" id="Phobius"/>
    </source>
</evidence>
<accession>A0A8J6TF92</accession>
<keyword evidence="1" id="KW-0472">Membrane</keyword>
<keyword evidence="1" id="KW-1133">Transmembrane helix</keyword>
<evidence type="ECO:0000313" key="3">
    <source>
        <dbReference type="Proteomes" id="UP000614424"/>
    </source>
</evidence>
<evidence type="ECO:0008006" key="4">
    <source>
        <dbReference type="Google" id="ProtNLM"/>
    </source>
</evidence>
<protein>
    <recommendedName>
        <fullName evidence="4">GspL periplasmic domain-containing protein</fullName>
    </recommendedName>
</protein>
<sequence length="384" mass="43713">MAVKGFIEIFLNNEGIRISAPARCKEELFLSSPVSDLANRLERFVKENGVSGSPVLFYIAEDLLSFKKLMLPLKTANIKEAIAFQLSILVPYNDNILHSFSSVRQKEGHEVAVYALEAEKVEPFVEEVFQAGFELAGLYPESQRYVTGAVKKEDWALFLSSGRISKVMVFSGTRLLDRLPCYHEPEYDAVKSFCGRETVYRSEAMEGEGFLDGGELLGERPLLRDFNLLPAAYKKPDYWRFILIALCILNCIALFSVIGIKQYTIQQKITHLRAQVEKLLPEVKEIETLRIKEKKIEASLQYIESIEPNFDIVRFLDEVTEGLPENSYLDQIRMEAKGNSIQLQGYTEDLGELTEKLGEFGNAKLKSTRKRQNKTYFHVEIGLP</sequence>
<dbReference type="EMBL" id="JACNJZ010000069">
    <property type="protein sequence ID" value="MBC8317092.1"/>
    <property type="molecule type" value="Genomic_DNA"/>
</dbReference>
<reference evidence="2 3" key="1">
    <citation type="submission" date="2020-08" db="EMBL/GenBank/DDBJ databases">
        <title>Bridging the membrane lipid divide: bacteria of the FCB group superphylum have the potential to synthesize archaeal ether lipids.</title>
        <authorList>
            <person name="Villanueva L."/>
            <person name="Von Meijenfeldt F.A.B."/>
            <person name="Westbye A.B."/>
            <person name="Yadav S."/>
            <person name="Hopmans E.C."/>
            <person name="Dutilh B.E."/>
            <person name="Sinninghe Damste J.S."/>
        </authorList>
    </citation>
    <scope>NUCLEOTIDE SEQUENCE [LARGE SCALE GENOMIC DNA]</scope>
    <source>
        <strain evidence="2">NIOZ-UU47</strain>
    </source>
</reference>
<dbReference type="Proteomes" id="UP000614424">
    <property type="component" value="Unassembled WGS sequence"/>
</dbReference>